<evidence type="ECO:0000256" key="5">
    <source>
        <dbReference type="ARBA" id="ARBA00022946"/>
    </source>
</evidence>
<dbReference type="KEGG" id="xla:443969"/>
<proteinExistence type="inferred from homology"/>
<dbReference type="OMA" id="YYHPQRN"/>
<sequence>MSGLARLQRLQKFGFLMVSASANRPIQRYQCSRTEKPQKRTSANALLNHLIFKIKSTGPITVSEYMREVLTNPVKGYYMHNDMLGEHGDFVTSPEISQIFGELLGVWCISEWVSAGKPKAIQLVELGPGRGTLTDDLLRVFSNFGRLLDSCDISVHLVEVSPKLSDIQAQRLTGKSIEVELDSNSPVYKNGITKTGRPVCWYQDIQDVPNGYSFYIAHEFFDALPIHKLQKIKDGWREMLIDIDPKLPDKLRFVLGSNMSLVAKTFVQDDEPRDHVEVCPSAAVIIQKLAQQINSYGGAALIADYGHMGEKTDTFRGFRAHQLHDVLTDPGTADLTADVDFNFMRRMVGEAASCLGPVTQHVFLKNMGIDIRLKVLLEKSNDVTVQKQLIHGYNVLMNPDQMGQRFKFFSVVPHSRLKNTLKTKMPPVAGFSTLLMT</sequence>
<dbReference type="GO" id="GO:0035243">
    <property type="term" value="F:protein-arginine omega-N symmetric methyltransferase activity"/>
    <property type="evidence" value="ECO:0007669"/>
    <property type="project" value="UniProtKB-EC"/>
</dbReference>
<accession>A0A974CR05</accession>
<protein>
    <recommendedName>
        <fullName evidence="9">Protein arginine methyltransferase NDUFAF7</fullName>
        <ecNumber evidence="9">2.1.1.320</ecNumber>
    </recommendedName>
</protein>
<evidence type="ECO:0000256" key="4">
    <source>
        <dbReference type="ARBA" id="ARBA00022679"/>
    </source>
</evidence>
<evidence type="ECO:0000256" key="1">
    <source>
        <dbReference type="ARBA" id="ARBA00004173"/>
    </source>
</evidence>
<dbReference type="GO" id="GO:0005739">
    <property type="term" value="C:mitochondrion"/>
    <property type="evidence" value="ECO:0007669"/>
    <property type="project" value="UniProtKB-SubCell"/>
</dbReference>
<evidence type="ECO:0000256" key="8">
    <source>
        <dbReference type="ARBA" id="ARBA00054758"/>
    </source>
</evidence>
<evidence type="ECO:0000313" key="10">
    <source>
        <dbReference type="EMBL" id="OCT77995.1"/>
    </source>
</evidence>
<dbReference type="SUPFAM" id="SSF53335">
    <property type="entry name" value="S-adenosyl-L-methionine-dependent methyltransferases"/>
    <property type="match status" value="1"/>
</dbReference>
<evidence type="ECO:0000256" key="3">
    <source>
        <dbReference type="ARBA" id="ARBA00022603"/>
    </source>
</evidence>
<gene>
    <name evidence="10" type="ORF">XELAEV_18029092mg</name>
</gene>
<dbReference type="Proteomes" id="UP000694892">
    <property type="component" value="Chromosome 5S"/>
</dbReference>
<dbReference type="InterPro" id="IPR029063">
    <property type="entry name" value="SAM-dependent_MTases_sf"/>
</dbReference>
<evidence type="ECO:0000256" key="2">
    <source>
        <dbReference type="ARBA" id="ARBA00005891"/>
    </source>
</evidence>
<evidence type="ECO:0000313" key="11">
    <source>
        <dbReference type="Proteomes" id="UP000694892"/>
    </source>
</evidence>
<dbReference type="GO" id="GO:0032259">
    <property type="term" value="P:methylation"/>
    <property type="evidence" value="ECO:0007669"/>
    <property type="project" value="UniProtKB-KW"/>
</dbReference>
<evidence type="ECO:0000256" key="7">
    <source>
        <dbReference type="ARBA" id="ARBA00048612"/>
    </source>
</evidence>
<keyword evidence="5" id="KW-0809">Transit peptide</keyword>
<comment type="subcellular location">
    <subcellularLocation>
        <location evidence="1 9">Mitochondrion</location>
    </subcellularLocation>
</comment>
<comment type="similarity">
    <text evidence="2 9">Belongs to the NDUFAF7 family.</text>
</comment>
<dbReference type="GO" id="GO:0032981">
    <property type="term" value="P:mitochondrial respiratory chain complex I assembly"/>
    <property type="evidence" value="ECO:0007669"/>
    <property type="project" value="UniProtKB-ARBA"/>
</dbReference>
<dbReference type="Gene3D" id="3.40.50.12710">
    <property type="match status" value="1"/>
</dbReference>
<comment type="function">
    <text evidence="8">Arginine methyltransferase involved in the assembly or stability of mitochondrial NADH:ubiquinone oxidoreductase complex (complex I). Acts by mediating symmetric dimethylation of 'Arg-118' of NDUFS2 after it assembles into the complex I, stabilizing the early intermediate complex.</text>
</comment>
<dbReference type="Pfam" id="PF02636">
    <property type="entry name" value="Methyltransf_28"/>
    <property type="match status" value="1"/>
</dbReference>
<dbReference type="SMR" id="A0A974CR05"/>
<evidence type="ECO:0000256" key="9">
    <source>
        <dbReference type="RuleBase" id="RU364114"/>
    </source>
</evidence>
<evidence type="ECO:0000256" key="6">
    <source>
        <dbReference type="ARBA" id="ARBA00023128"/>
    </source>
</evidence>
<dbReference type="OrthoDB" id="438553at2759"/>
<dbReference type="PANTHER" id="PTHR12049">
    <property type="entry name" value="PROTEIN ARGININE METHYLTRANSFERASE NDUFAF7, MITOCHONDRIAL"/>
    <property type="match status" value="1"/>
</dbReference>
<dbReference type="FunFam" id="3.40.50.12710:FF:000001">
    <property type="entry name" value="Protein arginine methyltransferase NDUFAF7"/>
    <property type="match status" value="1"/>
</dbReference>
<dbReference type="EMBL" id="CM004475">
    <property type="protein sequence ID" value="OCT77995.1"/>
    <property type="molecule type" value="Genomic_DNA"/>
</dbReference>
<comment type="catalytic activity">
    <reaction evidence="7 9">
        <text>L-arginyl-[protein] + 2 S-adenosyl-L-methionine = N(omega),N(omega)'-dimethyl-L-arginyl-[protein] + 2 S-adenosyl-L-homocysteine + 2 H(+)</text>
        <dbReference type="Rhea" id="RHEA:48108"/>
        <dbReference type="Rhea" id="RHEA-COMP:10532"/>
        <dbReference type="Rhea" id="RHEA-COMP:11992"/>
        <dbReference type="ChEBI" id="CHEBI:15378"/>
        <dbReference type="ChEBI" id="CHEBI:29965"/>
        <dbReference type="ChEBI" id="CHEBI:57856"/>
        <dbReference type="ChEBI" id="CHEBI:59789"/>
        <dbReference type="ChEBI" id="CHEBI:88221"/>
        <dbReference type="EC" id="2.1.1.320"/>
    </reaction>
</comment>
<dbReference type="InterPro" id="IPR038375">
    <property type="entry name" value="NDUFAF7_sf"/>
</dbReference>
<keyword evidence="6 9" id="KW-0496">Mitochondrion</keyword>
<keyword evidence="4 9" id="KW-0808">Transferase</keyword>
<dbReference type="EC" id="2.1.1.320" evidence="9"/>
<dbReference type="PANTHER" id="PTHR12049:SF7">
    <property type="entry name" value="PROTEIN ARGININE METHYLTRANSFERASE NDUFAF7, MITOCHONDRIAL"/>
    <property type="match status" value="1"/>
</dbReference>
<dbReference type="InterPro" id="IPR003788">
    <property type="entry name" value="NDUFAF7"/>
</dbReference>
<dbReference type="AlphaFoldDB" id="A0A974CR05"/>
<name>A0A974CR05_XENLA</name>
<organism evidence="10 11">
    <name type="scientific">Xenopus laevis</name>
    <name type="common">African clawed frog</name>
    <dbReference type="NCBI Taxonomy" id="8355"/>
    <lineage>
        <taxon>Eukaryota</taxon>
        <taxon>Metazoa</taxon>
        <taxon>Chordata</taxon>
        <taxon>Craniata</taxon>
        <taxon>Vertebrata</taxon>
        <taxon>Euteleostomi</taxon>
        <taxon>Amphibia</taxon>
        <taxon>Batrachia</taxon>
        <taxon>Anura</taxon>
        <taxon>Pipoidea</taxon>
        <taxon>Pipidae</taxon>
        <taxon>Xenopodinae</taxon>
        <taxon>Xenopus</taxon>
        <taxon>Xenopus</taxon>
    </lineage>
</organism>
<keyword evidence="3 9" id="KW-0489">Methyltransferase</keyword>
<reference evidence="11" key="1">
    <citation type="journal article" date="2016" name="Nature">
        <title>Genome evolution in the allotetraploid frog Xenopus laevis.</title>
        <authorList>
            <person name="Session A.M."/>
            <person name="Uno Y."/>
            <person name="Kwon T."/>
            <person name="Chapman J.A."/>
            <person name="Toyoda A."/>
            <person name="Takahashi S."/>
            <person name="Fukui A."/>
            <person name="Hikosaka A."/>
            <person name="Suzuki A."/>
            <person name="Kondo M."/>
            <person name="van Heeringen S.J."/>
            <person name="Quigley I."/>
            <person name="Heinz S."/>
            <person name="Ogino H."/>
            <person name="Ochi H."/>
            <person name="Hellsten U."/>
            <person name="Lyons J.B."/>
            <person name="Simakov O."/>
            <person name="Putnam N."/>
            <person name="Stites J."/>
            <person name="Kuroki Y."/>
            <person name="Tanaka T."/>
            <person name="Michiue T."/>
            <person name="Watanabe M."/>
            <person name="Bogdanovic O."/>
            <person name="Lister R."/>
            <person name="Georgiou G."/>
            <person name="Paranjpe S.S."/>
            <person name="van Kruijsbergen I."/>
            <person name="Shu S."/>
            <person name="Carlson J."/>
            <person name="Kinoshita T."/>
            <person name="Ohta Y."/>
            <person name="Mawaribuchi S."/>
            <person name="Jenkins J."/>
            <person name="Grimwood J."/>
            <person name="Schmutz J."/>
            <person name="Mitros T."/>
            <person name="Mozaffari S.V."/>
            <person name="Suzuki Y."/>
            <person name="Haramoto Y."/>
            <person name="Yamamoto T.S."/>
            <person name="Takagi C."/>
            <person name="Heald R."/>
            <person name="Miller K."/>
            <person name="Haudenschild C."/>
            <person name="Kitzman J."/>
            <person name="Nakayama T."/>
            <person name="Izutsu Y."/>
            <person name="Robert J."/>
            <person name="Fortriede J."/>
            <person name="Burns K."/>
            <person name="Lotay V."/>
            <person name="Karimi K."/>
            <person name="Yasuoka Y."/>
            <person name="Dichmann D.S."/>
            <person name="Flajnik M.F."/>
            <person name="Houston D.W."/>
            <person name="Shendure J."/>
            <person name="DuPasquier L."/>
            <person name="Vize P.D."/>
            <person name="Zorn A.M."/>
            <person name="Ito M."/>
            <person name="Marcotte E.M."/>
            <person name="Wallingford J.B."/>
            <person name="Ito Y."/>
            <person name="Asashima M."/>
            <person name="Ueno N."/>
            <person name="Matsuda Y."/>
            <person name="Veenstra G.J."/>
            <person name="Fujiyama A."/>
            <person name="Harland R.M."/>
            <person name="Taira M."/>
            <person name="Rokhsar D.S."/>
        </authorList>
    </citation>
    <scope>NUCLEOTIDE SEQUENCE [LARGE SCALE GENOMIC DNA]</scope>
    <source>
        <strain evidence="11">J</strain>
    </source>
</reference>